<dbReference type="Gene3D" id="3.40.50.720">
    <property type="entry name" value="NAD(P)-binding Rossmann-like Domain"/>
    <property type="match status" value="1"/>
</dbReference>
<evidence type="ECO:0008006" key="7">
    <source>
        <dbReference type="Google" id="ProtNLM"/>
    </source>
</evidence>
<keyword evidence="2" id="KW-0560">Oxidoreductase</keyword>
<feature type="compositionally biased region" description="Basic and acidic residues" evidence="3">
    <location>
        <begin position="416"/>
        <end position="436"/>
    </location>
</feature>
<evidence type="ECO:0000256" key="2">
    <source>
        <dbReference type="ARBA" id="ARBA00023002"/>
    </source>
</evidence>
<protein>
    <recommendedName>
        <fullName evidence="7">Ketoreductase (KR) domain-containing protein</fullName>
    </recommendedName>
</protein>
<accession>A0A0W0FLN8</accession>
<feature type="transmembrane region" description="Helical" evidence="4">
    <location>
        <begin position="76"/>
        <end position="96"/>
    </location>
</feature>
<feature type="region of interest" description="Disordered" evidence="3">
    <location>
        <begin position="411"/>
        <end position="443"/>
    </location>
</feature>
<feature type="transmembrane region" description="Helical" evidence="4">
    <location>
        <begin position="18"/>
        <end position="35"/>
    </location>
</feature>
<feature type="transmembrane region" description="Helical" evidence="4">
    <location>
        <begin position="321"/>
        <end position="339"/>
    </location>
</feature>
<reference evidence="5 6" key="1">
    <citation type="submission" date="2015-12" db="EMBL/GenBank/DDBJ databases">
        <title>Draft genome sequence of Moniliophthora roreri, the causal agent of frosty pod rot of cacao.</title>
        <authorList>
            <person name="Aime M.C."/>
            <person name="Diaz-Valderrama J.R."/>
            <person name="Kijpornyongpan T."/>
            <person name="Phillips-Mora W."/>
        </authorList>
    </citation>
    <scope>NUCLEOTIDE SEQUENCE [LARGE SCALE GENOMIC DNA]</scope>
    <source>
        <strain evidence="5 6">MCA 2952</strain>
    </source>
</reference>
<dbReference type="AlphaFoldDB" id="A0A0W0FLN8"/>
<evidence type="ECO:0000313" key="6">
    <source>
        <dbReference type="Proteomes" id="UP000054988"/>
    </source>
</evidence>
<comment type="similarity">
    <text evidence="1">Belongs to the short-chain dehydrogenases/reductases (SDR) family.</text>
</comment>
<evidence type="ECO:0000256" key="3">
    <source>
        <dbReference type="SAM" id="MobiDB-lite"/>
    </source>
</evidence>
<dbReference type="SUPFAM" id="SSF51735">
    <property type="entry name" value="NAD(P)-binding Rossmann-fold domains"/>
    <property type="match status" value="1"/>
</dbReference>
<feature type="compositionally biased region" description="Basic and acidic residues" evidence="3">
    <location>
        <begin position="555"/>
        <end position="566"/>
    </location>
</feature>
<evidence type="ECO:0000313" key="5">
    <source>
        <dbReference type="EMBL" id="KTB37189.1"/>
    </source>
</evidence>
<comment type="caution">
    <text evidence="5">The sequence shown here is derived from an EMBL/GenBank/DDBJ whole genome shotgun (WGS) entry which is preliminary data.</text>
</comment>
<sequence length="633" mass="69710">MVLHILAAVTTKYFPTQYTTHIVVAVASIYALYAFSQGRKSNRERDLHARVILITGGFTPLGLTLLQQLAERGAHIIALTPLPVASTGISAIIDLLRSTTNNELIYAEYCDLDAPASIQAFCKRFLQGENKRLDALIFAHEYETLGTFRFVSKKGTKEIQEERDRRSLATFLLTTLLLPSLLTAPAERDIRIINVVNRFYAAAAAGVPDPASFYSNLFPTFVETSDDTAVGSKAKGKASSSLFLQEGIRSLRTIILIRHLQRILDALPSAQVPKAQSGSSSVPVASTKSQKSNIVAVTVSPGISRADTAGRMLGIGTADHILWIGLMIYMTFYPILRILTKAPFSSIQSILHVLFLPTPFKLLSNSLSAEDGPKNPAAESLIDKSRTEMPEEVLKPGALYAECATVVGLKVPSPPHSEEKERKVNEKGKGKEKEDASTYLPKDNEFGGEVAGTIVWEAYESALKMWEKANPTLVEMEKEQERAAKEAKNKSLLQSVPEEREDLRVPRPIQLPPDIHPLPDSVTAYFAYPFTLEPHILTMEASRRSTLAAHAARREAHLKAREEEKERRKREALRKIAPGFEPQGVLVPTRTSSVPLQPEYPSSTPPNPSHRHTRSVMDDLVDHLAALDSGGKS</sequence>
<evidence type="ECO:0000256" key="4">
    <source>
        <dbReference type="SAM" id="Phobius"/>
    </source>
</evidence>
<feature type="transmembrane region" description="Helical" evidence="4">
    <location>
        <begin position="47"/>
        <end position="70"/>
    </location>
</feature>
<feature type="region of interest" description="Disordered" evidence="3">
    <location>
        <begin position="555"/>
        <end position="615"/>
    </location>
</feature>
<dbReference type="GO" id="GO:0016491">
    <property type="term" value="F:oxidoreductase activity"/>
    <property type="evidence" value="ECO:0007669"/>
    <property type="project" value="UniProtKB-KW"/>
</dbReference>
<name>A0A0W0FLN8_MONRR</name>
<keyword evidence="4" id="KW-0472">Membrane</keyword>
<keyword evidence="4" id="KW-0812">Transmembrane</keyword>
<keyword evidence="4" id="KW-1133">Transmembrane helix</keyword>
<organism evidence="5 6">
    <name type="scientific">Moniliophthora roreri</name>
    <name type="common">Frosty pod rot fungus</name>
    <name type="synonym">Monilia roreri</name>
    <dbReference type="NCBI Taxonomy" id="221103"/>
    <lineage>
        <taxon>Eukaryota</taxon>
        <taxon>Fungi</taxon>
        <taxon>Dikarya</taxon>
        <taxon>Basidiomycota</taxon>
        <taxon>Agaricomycotina</taxon>
        <taxon>Agaricomycetes</taxon>
        <taxon>Agaricomycetidae</taxon>
        <taxon>Agaricales</taxon>
        <taxon>Marasmiineae</taxon>
        <taxon>Marasmiaceae</taxon>
        <taxon>Moniliophthora</taxon>
    </lineage>
</organism>
<proteinExistence type="inferred from homology"/>
<dbReference type="EMBL" id="LATX01001869">
    <property type="protein sequence ID" value="KTB37189.1"/>
    <property type="molecule type" value="Genomic_DNA"/>
</dbReference>
<gene>
    <name evidence="5" type="ORF">WG66_10359</name>
</gene>
<dbReference type="InterPro" id="IPR036291">
    <property type="entry name" value="NAD(P)-bd_dom_sf"/>
</dbReference>
<dbReference type="Proteomes" id="UP000054988">
    <property type="component" value="Unassembled WGS sequence"/>
</dbReference>
<evidence type="ECO:0000256" key="1">
    <source>
        <dbReference type="ARBA" id="ARBA00006484"/>
    </source>
</evidence>
<dbReference type="eggNOG" id="KOG1208">
    <property type="taxonomic scope" value="Eukaryota"/>
</dbReference>
<dbReference type="PANTHER" id="PTHR24320">
    <property type="entry name" value="RETINOL DEHYDROGENASE"/>
    <property type="match status" value="1"/>
</dbReference>
<dbReference type="PANTHER" id="PTHR24320:SF152">
    <property type="entry name" value="SHORT-CHAIN DEHYDROGENASE_REDUCTASE FAMILY PROTEIN"/>
    <property type="match status" value="1"/>
</dbReference>